<dbReference type="EMBL" id="VSSQ01040902">
    <property type="protein sequence ID" value="MPM94230.1"/>
    <property type="molecule type" value="Genomic_DNA"/>
</dbReference>
<gene>
    <name evidence="1" type="ORF">SDC9_141375</name>
</gene>
<comment type="caution">
    <text evidence="1">The sequence shown here is derived from an EMBL/GenBank/DDBJ whole genome shotgun (WGS) entry which is preliminary data.</text>
</comment>
<proteinExistence type="predicted"/>
<protein>
    <submittedName>
        <fullName evidence="1">Uncharacterized protein</fullName>
    </submittedName>
</protein>
<accession>A0A645DXI9</accession>
<evidence type="ECO:0000313" key="1">
    <source>
        <dbReference type="EMBL" id="MPM94230.1"/>
    </source>
</evidence>
<sequence length="58" mass="6649">MGVLHTDLFSTLIHQLRKFVKTASNRYCSDICSIISRLQQHPVDQPFNSHNVAVEQSH</sequence>
<reference evidence="1" key="1">
    <citation type="submission" date="2019-08" db="EMBL/GenBank/DDBJ databases">
        <authorList>
            <person name="Kucharzyk K."/>
            <person name="Murdoch R.W."/>
            <person name="Higgins S."/>
            <person name="Loffler F."/>
        </authorList>
    </citation>
    <scope>NUCLEOTIDE SEQUENCE</scope>
</reference>
<name>A0A645DXI9_9ZZZZ</name>
<dbReference type="AlphaFoldDB" id="A0A645DXI9"/>
<organism evidence="1">
    <name type="scientific">bioreactor metagenome</name>
    <dbReference type="NCBI Taxonomy" id="1076179"/>
    <lineage>
        <taxon>unclassified sequences</taxon>
        <taxon>metagenomes</taxon>
        <taxon>ecological metagenomes</taxon>
    </lineage>
</organism>